<dbReference type="PANTHER" id="PTHR36440:SF1">
    <property type="entry name" value="PUTATIVE (AFU_ORTHOLOGUE AFUA_8G07350)-RELATED"/>
    <property type="match status" value="1"/>
</dbReference>
<dbReference type="InterPro" id="IPR053146">
    <property type="entry name" value="QDO-like"/>
</dbReference>
<gene>
    <name evidence="2" type="ORF">H4W81_004809</name>
</gene>
<feature type="domain" description="Cupin type-2" evidence="1">
    <location>
        <begin position="42"/>
        <end position="93"/>
    </location>
</feature>
<dbReference type="EMBL" id="JADBEF010000001">
    <property type="protein sequence ID" value="MBE1562030.1"/>
    <property type="molecule type" value="Genomic_DNA"/>
</dbReference>
<dbReference type="InterPro" id="IPR013096">
    <property type="entry name" value="Cupin_2"/>
</dbReference>
<dbReference type="Proteomes" id="UP000661607">
    <property type="component" value="Unassembled WGS sequence"/>
</dbReference>
<name>A0ABR9KJ85_9ACTN</name>
<evidence type="ECO:0000313" key="2">
    <source>
        <dbReference type="EMBL" id="MBE1562030.1"/>
    </source>
</evidence>
<dbReference type="SUPFAM" id="SSF51182">
    <property type="entry name" value="RmlC-like cupins"/>
    <property type="match status" value="1"/>
</dbReference>
<proteinExistence type="predicted"/>
<dbReference type="InterPro" id="IPR014710">
    <property type="entry name" value="RmlC-like_jellyroll"/>
</dbReference>
<evidence type="ECO:0000259" key="1">
    <source>
        <dbReference type="Pfam" id="PF07883"/>
    </source>
</evidence>
<dbReference type="Pfam" id="PF07883">
    <property type="entry name" value="Cupin_2"/>
    <property type="match status" value="1"/>
</dbReference>
<dbReference type="Gene3D" id="2.60.120.10">
    <property type="entry name" value="Jelly Rolls"/>
    <property type="match status" value="1"/>
</dbReference>
<dbReference type="PANTHER" id="PTHR36440">
    <property type="entry name" value="PUTATIVE (AFU_ORTHOLOGUE AFUA_8G07350)-RELATED"/>
    <property type="match status" value="1"/>
</dbReference>
<sequence>MSMIVETAIVREVDVETIISPTATGRLLLDSSDTGGALSTVRMTLAEGADGAVPHHHATSTELFYVLEGKARVLSGEEVVTLVAGDVAAVPPRRQPFHPLRRGVRTPATREILEHPAAPLTAANLARLGEGLLRDTGFEPTFALDPALRAVLDTALIVVERDVRAAGITGAPADHP</sequence>
<reference evidence="2 3" key="1">
    <citation type="submission" date="2020-10" db="EMBL/GenBank/DDBJ databases">
        <title>Sequencing the genomes of 1000 actinobacteria strains.</title>
        <authorList>
            <person name="Klenk H.-P."/>
        </authorList>
    </citation>
    <scope>NUCLEOTIDE SEQUENCE [LARGE SCALE GENOMIC DNA]</scope>
    <source>
        <strain evidence="2 3">DSM 43748</strain>
    </source>
</reference>
<dbReference type="InterPro" id="IPR011051">
    <property type="entry name" value="RmlC_Cupin_sf"/>
</dbReference>
<keyword evidence="3" id="KW-1185">Reference proteome</keyword>
<organism evidence="2 3">
    <name type="scientific">Nonomuraea africana</name>
    <dbReference type="NCBI Taxonomy" id="46171"/>
    <lineage>
        <taxon>Bacteria</taxon>
        <taxon>Bacillati</taxon>
        <taxon>Actinomycetota</taxon>
        <taxon>Actinomycetes</taxon>
        <taxon>Streptosporangiales</taxon>
        <taxon>Streptosporangiaceae</taxon>
        <taxon>Nonomuraea</taxon>
    </lineage>
</organism>
<accession>A0ABR9KJ85</accession>
<comment type="caution">
    <text evidence="2">The sequence shown here is derived from an EMBL/GenBank/DDBJ whole genome shotgun (WGS) entry which is preliminary data.</text>
</comment>
<evidence type="ECO:0000313" key="3">
    <source>
        <dbReference type="Proteomes" id="UP000661607"/>
    </source>
</evidence>
<dbReference type="RefSeq" id="WP_192776847.1">
    <property type="nucleotide sequence ID" value="NZ_BAAASY010000030.1"/>
</dbReference>
<protein>
    <submittedName>
        <fullName evidence="2">Mannose-6-phosphate isomerase-like protein (Cupin superfamily)</fullName>
    </submittedName>
</protein>